<reference evidence="1 2" key="1">
    <citation type="journal article" date="2014" name="Genome Biol. Evol.">
        <title>Acetic acid bacteria genomes reveal functional traits for adaptation to life in insect guts.</title>
        <authorList>
            <person name="Chouaia B."/>
            <person name="Gaiarsa S."/>
            <person name="Crotti E."/>
            <person name="Comandatore F."/>
            <person name="Degli Esposti M."/>
            <person name="Ricci I."/>
            <person name="Alma A."/>
            <person name="Favia G."/>
            <person name="Bandi C."/>
            <person name="Daffonchio D."/>
        </authorList>
    </citation>
    <scope>NUCLEOTIDE SEQUENCE [LARGE SCALE GENOMIC DNA]</scope>
    <source>
        <strain evidence="2">AM169</strain>
    </source>
</reference>
<comment type="caution">
    <text evidence="1">The sequence shown here is derived from an EMBL/GenBank/DDBJ whole genome shotgun (WGS) entry which is preliminary data.</text>
</comment>
<accession>A0A7U7G4N3</accession>
<reference evidence="1 2" key="2">
    <citation type="journal article" date="2014" name="PLoS ONE">
        <title>Evolution of mitochondria reconstructed from the energy metabolism of living bacteria.</title>
        <authorList>
            <person name="Degli Esposti M."/>
            <person name="Chouaia B."/>
            <person name="Comandatore F."/>
            <person name="Crotti E."/>
            <person name="Sassera D."/>
            <person name="Lievens P.M."/>
            <person name="Daffonchio D."/>
            <person name="Bandi C."/>
        </authorList>
    </citation>
    <scope>NUCLEOTIDE SEQUENCE [LARGE SCALE GENOMIC DNA]</scope>
    <source>
        <strain evidence="2">AM169</strain>
    </source>
</reference>
<proteinExistence type="predicted"/>
<dbReference type="EMBL" id="CBLY010000002">
    <property type="protein sequence ID" value="CDG32985.1"/>
    <property type="molecule type" value="Genomic_DNA"/>
</dbReference>
<protein>
    <submittedName>
        <fullName evidence="1">Uncharacterized protein</fullName>
    </submittedName>
</protein>
<gene>
    <name evidence="1" type="ORF">SACS_0247</name>
</gene>
<evidence type="ECO:0000313" key="1">
    <source>
        <dbReference type="EMBL" id="CDG32985.1"/>
    </source>
</evidence>
<name>A0A7U7G4N3_9PROT</name>
<sequence length="39" mass="4105">MTGAGKSGFFDMAAILHRLPETDHLPHALPLYENGPAAG</sequence>
<evidence type="ECO:0000313" key="2">
    <source>
        <dbReference type="Proteomes" id="UP000027590"/>
    </source>
</evidence>
<dbReference type="AlphaFoldDB" id="A0A7U7G4N3"/>
<dbReference type="Proteomes" id="UP000027590">
    <property type="component" value="Unassembled WGS sequence"/>
</dbReference>
<organism evidence="1 2">
    <name type="scientific">Parasaccharibacter apium</name>
    <dbReference type="NCBI Taxonomy" id="1510841"/>
    <lineage>
        <taxon>Bacteria</taxon>
        <taxon>Pseudomonadati</taxon>
        <taxon>Pseudomonadota</taxon>
        <taxon>Alphaproteobacteria</taxon>
        <taxon>Acetobacterales</taxon>
        <taxon>Acetobacteraceae</taxon>
        <taxon>Parasaccharibacter</taxon>
    </lineage>
</organism>